<feature type="compositionally biased region" description="Low complexity" evidence="1">
    <location>
        <begin position="825"/>
        <end position="834"/>
    </location>
</feature>
<dbReference type="AlphaFoldDB" id="A0A0C3C812"/>
<feature type="compositionally biased region" description="Low complexity" evidence="1">
    <location>
        <begin position="603"/>
        <end position="625"/>
    </location>
</feature>
<feature type="domain" description="ARID" evidence="2">
    <location>
        <begin position="97"/>
        <end position="200"/>
    </location>
</feature>
<reference evidence="4" key="2">
    <citation type="submission" date="2015-01" db="EMBL/GenBank/DDBJ databases">
        <title>Evolutionary Origins and Diversification of the Mycorrhizal Mutualists.</title>
        <authorList>
            <consortium name="DOE Joint Genome Institute"/>
            <consortium name="Mycorrhizal Genomics Consortium"/>
            <person name="Kohler A."/>
            <person name="Kuo A."/>
            <person name="Nagy L.G."/>
            <person name="Floudas D."/>
            <person name="Copeland A."/>
            <person name="Barry K.W."/>
            <person name="Cichocki N."/>
            <person name="Veneault-Fourrey C."/>
            <person name="LaButti K."/>
            <person name="Lindquist E.A."/>
            <person name="Lipzen A."/>
            <person name="Lundell T."/>
            <person name="Morin E."/>
            <person name="Murat C."/>
            <person name="Riley R."/>
            <person name="Ohm R."/>
            <person name="Sun H."/>
            <person name="Tunlid A."/>
            <person name="Henrissat B."/>
            <person name="Grigoriev I.V."/>
            <person name="Hibbett D.S."/>
            <person name="Martin F."/>
        </authorList>
    </citation>
    <scope>NUCLEOTIDE SEQUENCE [LARGE SCALE GENOMIC DNA]</scope>
    <source>
        <strain evidence="4">h7</strain>
    </source>
</reference>
<gene>
    <name evidence="3" type="ORF">M413DRAFT_179760</name>
</gene>
<feature type="compositionally biased region" description="Polar residues" evidence="1">
    <location>
        <begin position="322"/>
        <end position="333"/>
    </location>
</feature>
<protein>
    <recommendedName>
        <fullName evidence="2">ARID domain-containing protein</fullName>
    </recommendedName>
</protein>
<dbReference type="EMBL" id="KN831784">
    <property type="protein sequence ID" value="KIM39711.1"/>
    <property type="molecule type" value="Genomic_DNA"/>
</dbReference>
<feature type="compositionally biased region" description="Low complexity" evidence="1">
    <location>
        <begin position="660"/>
        <end position="669"/>
    </location>
</feature>
<feature type="compositionally biased region" description="Polar residues" evidence="1">
    <location>
        <begin position="778"/>
        <end position="787"/>
    </location>
</feature>
<organism evidence="3 4">
    <name type="scientific">Hebeloma cylindrosporum</name>
    <dbReference type="NCBI Taxonomy" id="76867"/>
    <lineage>
        <taxon>Eukaryota</taxon>
        <taxon>Fungi</taxon>
        <taxon>Dikarya</taxon>
        <taxon>Basidiomycota</taxon>
        <taxon>Agaricomycotina</taxon>
        <taxon>Agaricomycetes</taxon>
        <taxon>Agaricomycetidae</taxon>
        <taxon>Agaricales</taxon>
        <taxon>Agaricineae</taxon>
        <taxon>Hymenogastraceae</taxon>
        <taxon>Hebeloma</taxon>
    </lineage>
</organism>
<dbReference type="InterPro" id="IPR001606">
    <property type="entry name" value="ARID_dom"/>
</dbReference>
<evidence type="ECO:0000256" key="1">
    <source>
        <dbReference type="SAM" id="MobiDB-lite"/>
    </source>
</evidence>
<feature type="compositionally biased region" description="Polar residues" evidence="1">
    <location>
        <begin position="47"/>
        <end position="85"/>
    </location>
</feature>
<proteinExistence type="predicted"/>
<dbReference type="PROSITE" id="PS51011">
    <property type="entry name" value="ARID"/>
    <property type="match status" value="1"/>
</dbReference>
<dbReference type="SUPFAM" id="SSF46774">
    <property type="entry name" value="ARID-like"/>
    <property type="match status" value="1"/>
</dbReference>
<dbReference type="STRING" id="686832.A0A0C3C812"/>
<feature type="compositionally biased region" description="Basic and acidic residues" evidence="1">
    <location>
        <begin position="702"/>
        <end position="721"/>
    </location>
</feature>
<evidence type="ECO:0000313" key="3">
    <source>
        <dbReference type="EMBL" id="KIM39711.1"/>
    </source>
</evidence>
<dbReference type="GO" id="GO:0003677">
    <property type="term" value="F:DNA binding"/>
    <property type="evidence" value="ECO:0007669"/>
    <property type="project" value="InterPro"/>
</dbReference>
<dbReference type="SMART" id="SM01014">
    <property type="entry name" value="ARID"/>
    <property type="match status" value="1"/>
</dbReference>
<sequence>MAMQNQQQSPSLQQAQANHLVSQGLVQPRSGPTPQLHPPGQQPQHTSPFNNLQVGGSSPFSFSANTPQPVTTGPSQNQLGPSTPQGAGVGNMSHPMPLDKTHFEATYKSFCLKRPVKMDPRGVLIENRPVDLHRLHVEVMKEGGHANVSQKDLWPVIGARLDFAQLHATDGEPARSGPGIGLQLGQIYQAMLQDFDNWYIAQMHESRKNAMSQGTARSPQQMQMLMTMSHLSVAELRARGVEEKMINFVEQHRPNLQRSYQEQRSFQNRLRNANLSQAGGGPHAQAAAIAMQQNGGGGGQQGQPQGQPRPVPPGIGGPGNSLPFTNSPVGQQQNATARNQFAVGVPQFVPQGPQQQQQQVPGGQAARMIQQQPGQQRIPLAAADALIQRCKLEYTTTNIQSLHAVDIPPEQRVEYNRLLENTFRTVQDTDQKLQVVVTVLQKEEVIRRLITIICTVQHQRSLLSTTSPRYVITFDNLRGMSVELQRIMDSFNHSFANMRGSNNLRLGLLNMQVPQPQQQQLMGSSMMSPPNTVMGTPDMAPQARPPSIHQPPNVGPPQQQNLRPSVSLQPPPKRGAKASQGAGAVSTPSPAPMHSASTPVTNAPTPTAMASSPPSTVAAAAATKSPKTKAPPKPKLPQRARRVSKAATPVAPPAPPPAPEQTQPTASTSGNGGGSAKRPREEEFMIPGPSSALNEASPPKRAKLDWESEPSEALRKKKEDMENFNSDQDPSTFLAEMTELIKRATAGEGSGLSETLEMILKGYGTVPNLTDGAGNVSLGESSNSARESTPPPGSMAELDEYFDFSFGTVEDEDNNSKAPTPDLVSSSSTNPSPESNHELEAPHHTLSSSSSSTVDVKTEELSNPPRLGIWKDVDGGEAAYYQPNEWKWDSPMASFDPAWAIFNS</sequence>
<dbReference type="InterPro" id="IPR036431">
    <property type="entry name" value="ARID_dom_sf"/>
</dbReference>
<feature type="compositionally biased region" description="Low complexity" evidence="1">
    <location>
        <begin position="550"/>
        <end position="561"/>
    </location>
</feature>
<feature type="region of interest" description="Disordered" evidence="1">
    <location>
        <begin position="517"/>
        <end position="731"/>
    </location>
</feature>
<dbReference type="Gene3D" id="1.10.150.60">
    <property type="entry name" value="ARID DNA-binding domain"/>
    <property type="match status" value="1"/>
</dbReference>
<name>A0A0C3C812_HEBCY</name>
<evidence type="ECO:0000259" key="2">
    <source>
        <dbReference type="PROSITE" id="PS51011"/>
    </source>
</evidence>
<reference evidence="3 4" key="1">
    <citation type="submission" date="2014-04" db="EMBL/GenBank/DDBJ databases">
        <authorList>
            <consortium name="DOE Joint Genome Institute"/>
            <person name="Kuo A."/>
            <person name="Gay G."/>
            <person name="Dore J."/>
            <person name="Kohler A."/>
            <person name="Nagy L.G."/>
            <person name="Floudas D."/>
            <person name="Copeland A."/>
            <person name="Barry K.W."/>
            <person name="Cichocki N."/>
            <person name="Veneault-Fourrey C."/>
            <person name="LaButti K."/>
            <person name="Lindquist E.A."/>
            <person name="Lipzen A."/>
            <person name="Lundell T."/>
            <person name="Morin E."/>
            <person name="Murat C."/>
            <person name="Sun H."/>
            <person name="Tunlid A."/>
            <person name="Henrissat B."/>
            <person name="Grigoriev I.V."/>
            <person name="Hibbett D.S."/>
            <person name="Martin F."/>
            <person name="Nordberg H.P."/>
            <person name="Cantor M.N."/>
            <person name="Hua S.X."/>
        </authorList>
    </citation>
    <scope>NUCLEOTIDE SEQUENCE [LARGE SCALE GENOMIC DNA]</scope>
    <source>
        <strain evidence="4">h7</strain>
    </source>
</reference>
<feature type="region of interest" description="Disordered" evidence="1">
    <location>
        <begin position="1"/>
        <end position="97"/>
    </location>
</feature>
<feature type="compositionally biased region" description="Basic residues" evidence="1">
    <location>
        <begin position="626"/>
        <end position="644"/>
    </location>
</feature>
<dbReference type="HOGENOM" id="CLU_006745_0_0_1"/>
<dbReference type="Proteomes" id="UP000053424">
    <property type="component" value="Unassembled WGS sequence"/>
</dbReference>
<keyword evidence="4" id="KW-1185">Reference proteome</keyword>
<accession>A0A0C3C812</accession>
<feature type="compositionally biased region" description="Pro residues" evidence="1">
    <location>
        <begin position="650"/>
        <end position="659"/>
    </location>
</feature>
<dbReference type="CDD" id="cd16100">
    <property type="entry name" value="ARID"/>
    <property type="match status" value="1"/>
</dbReference>
<dbReference type="OrthoDB" id="1938591at2759"/>
<feature type="compositionally biased region" description="Low complexity" evidence="1">
    <location>
        <begin position="1"/>
        <end position="18"/>
    </location>
</feature>
<feature type="compositionally biased region" description="Low complexity" evidence="1">
    <location>
        <begin position="517"/>
        <end position="530"/>
    </location>
</feature>
<feature type="region of interest" description="Disordered" evidence="1">
    <location>
        <begin position="764"/>
        <end position="873"/>
    </location>
</feature>
<evidence type="ECO:0000313" key="4">
    <source>
        <dbReference type="Proteomes" id="UP000053424"/>
    </source>
</evidence>
<dbReference type="Pfam" id="PF01388">
    <property type="entry name" value="ARID"/>
    <property type="match status" value="1"/>
</dbReference>
<feature type="region of interest" description="Disordered" evidence="1">
    <location>
        <begin position="293"/>
        <end position="333"/>
    </location>
</feature>
<dbReference type="SMART" id="SM00501">
    <property type="entry name" value="BRIGHT"/>
    <property type="match status" value="1"/>
</dbReference>